<protein>
    <recommendedName>
        <fullName evidence="4">Secreted protein</fullName>
    </recommendedName>
</protein>
<comment type="caution">
    <text evidence="2">The sequence shown here is derived from an EMBL/GenBank/DDBJ whole genome shotgun (WGS) entry which is preliminary data.</text>
</comment>
<name>A0A835C4U7_9POAL</name>
<keyword evidence="1" id="KW-0732">Signal</keyword>
<feature type="chain" id="PRO_5032782304" description="Secreted protein" evidence="1">
    <location>
        <begin position="27"/>
        <end position="201"/>
    </location>
</feature>
<dbReference type="Proteomes" id="UP000636709">
    <property type="component" value="Unassembled WGS sequence"/>
</dbReference>
<feature type="signal peptide" evidence="1">
    <location>
        <begin position="1"/>
        <end position="26"/>
    </location>
</feature>
<accession>A0A835C4U7</accession>
<gene>
    <name evidence="2" type="ORF">HU200_022741</name>
</gene>
<evidence type="ECO:0008006" key="4">
    <source>
        <dbReference type="Google" id="ProtNLM"/>
    </source>
</evidence>
<sequence>MASSRTVSSTTLLLALIATGCCICMAFTVPVASNPPRLEDICVANGGPIGPGLSDLVALAESILRKYGVTKTYADVLDLDAGLVKIAGDMLSMQRDGVQKGQPQNLENPLERVVGQLETVAKRLQSIGSSPLDELPVSVLCQIMEVTSQLQSVVSGLQKLPTTITGQGQLQTRMGTLQDLLKKNVQGQLQHWESACAQQKP</sequence>
<evidence type="ECO:0000313" key="2">
    <source>
        <dbReference type="EMBL" id="KAF8722104.1"/>
    </source>
</evidence>
<proteinExistence type="predicted"/>
<evidence type="ECO:0000256" key="1">
    <source>
        <dbReference type="SAM" id="SignalP"/>
    </source>
</evidence>
<dbReference type="OrthoDB" id="5382569at2759"/>
<dbReference type="EMBL" id="JACEFO010001677">
    <property type="protein sequence ID" value="KAF8722104.1"/>
    <property type="molecule type" value="Genomic_DNA"/>
</dbReference>
<dbReference type="AlphaFoldDB" id="A0A835C4U7"/>
<organism evidence="2 3">
    <name type="scientific">Digitaria exilis</name>
    <dbReference type="NCBI Taxonomy" id="1010633"/>
    <lineage>
        <taxon>Eukaryota</taxon>
        <taxon>Viridiplantae</taxon>
        <taxon>Streptophyta</taxon>
        <taxon>Embryophyta</taxon>
        <taxon>Tracheophyta</taxon>
        <taxon>Spermatophyta</taxon>
        <taxon>Magnoliopsida</taxon>
        <taxon>Liliopsida</taxon>
        <taxon>Poales</taxon>
        <taxon>Poaceae</taxon>
        <taxon>PACMAD clade</taxon>
        <taxon>Panicoideae</taxon>
        <taxon>Panicodae</taxon>
        <taxon>Paniceae</taxon>
        <taxon>Anthephorinae</taxon>
        <taxon>Digitaria</taxon>
    </lineage>
</organism>
<keyword evidence="3" id="KW-1185">Reference proteome</keyword>
<dbReference type="PROSITE" id="PS51257">
    <property type="entry name" value="PROKAR_LIPOPROTEIN"/>
    <property type="match status" value="1"/>
</dbReference>
<evidence type="ECO:0000313" key="3">
    <source>
        <dbReference type="Proteomes" id="UP000636709"/>
    </source>
</evidence>
<reference evidence="2" key="1">
    <citation type="submission" date="2020-07" db="EMBL/GenBank/DDBJ databases">
        <title>Genome sequence and genetic diversity analysis of an under-domesticated orphan crop, white fonio (Digitaria exilis).</title>
        <authorList>
            <person name="Bennetzen J.L."/>
            <person name="Chen S."/>
            <person name="Ma X."/>
            <person name="Wang X."/>
            <person name="Yssel A.E.J."/>
            <person name="Chaluvadi S.R."/>
            <person name="Johnson M."/>
            <person name="Gangashetty P."/>
            <person name="Hamidou F."/>
            <person name="Sanogo M.D."/>
            <person name="Zwaenepoel A."/>
            <person name="Wallace J."/>
            <person name="Van De Peer Y."/>
            <person name="Van Deynze A."/>
        </authorList>
    </citation>
    <scope>NUCLEOTIDE SEQUENCE</scope>
    <source>
        <tissue evidence="2">Leaves</tissue>
    </source>
</reference>